<dbReference type="EMBL" id="ML992518">
    <property type="protein sequence ID" value="KAF2219245.1"/>
    <property type="molecule type" value="Genomic_DNA"/>
</dbReference>
<protein>
    <submittedName>
        <fullName evidence="1">Uncharacterized protein</fullName>
    </submittedName>
</protein>
<accession>A0A6A6G0L0</accession>
<evidence type="ECO:0000313" key="2">
    <source>
        <dbReference type="Proteomes" id="UP000799538"/>
    </source>
</evidence>
<name>A0A6A6G0L0_9PEZI</name>
<reference evidence="2" key="1">
    <citation type="journal article" date="2020" name="Stud. Mycol.">
        <title>101 Dothideomycetes genomes: A test case for predicting lifestyles and emergence of pathogens.</title>
        <authorList>
            <person name="Haridas S."/>
            <person name="Albert R."/>
            <person name="Binder M."/>
            <person name="Bloem J."/>
            <person name="LaButti K."/>
            <person name="Salamov A."/>
            <person name="Andreopoulos B."/>
            <person name="Baker S."/>
            <person name="Barry K."/>
            <person name="Bills G."/>
            <person name="Bluhm B."/>
            <person name="Cannon C."/>
            <person name="Castanera R."/>
            <person name="Culley D."/>
            <person name="Daum C."/>
            <person name="Ezra D."/>
            <person name="Gonzalez J."/>
            <person name="Henrissat B."/>
            <person name="Kuo A."/>
            <person name="Liang C."/>
            <person name="Lipzen A."/>
            <person name="Lutzoni F."/>
            <person name="Magnuson J."/>
            <person name="Mondo S."/>
            <person name="Nolan M."/>
            <person name="Ohm R."/>
            <person name="Pangilinan J."/>
            <person name="Park H.-J."/>
            <person name="Ramirez L."/>
            <person name="Alfaro M."/>
            <person name="Sun H."/>
            <person name="Tritt A."/>
            <person name="Yoshinaga Y."/>
            <person name="Zwiers L.-H."/>
            <person name="Turgeon B."/>
            <person name="Goodwin S."/>
            <person name="Spatafora J."/>
            <person name="Crous P."/>
            <person name="Grigoriev I."/>
        </authorList>
    </citation>
    <scope>NUCLEOTIDE SEQUENCE [LARGE SCALE GENOMIC DNA]</scope>
    <source>
        <strain evidence="2">CECT 20119</strain>
    </source>
</reference>
<dbReference type="Proteomes" id="UP000799538">
    <property type="component" value="Unassembled WGS sequence"/>
</dbReference>
<proteinExistence type="predicted"/>
<gene>
    <name evidence="1" type="ORF">BDZ85DRAFT_268969</name>
</gene>
<evidence type="ECO:0000313" key="1">
    <source>
        <dbReference type="EMBL" id="KAF2219245.1"/>
    </source>
</evidence>
<dbReference type="AlphaFoldDB" id="A0A6A6G0L0"/>
<organism evidence="1 2">
    <name type="scientific">Elsinoe ampelina</name>
    <dbReference type="NCBI Taxonomy" id="302913"/>
    <lineage>
        <taxon>Eukaryota</taxon>
        <taxon>Fungi</taxon>
        <taxon>Dikarya</taxon>
        <taxon>Ascomycota</taxon>
        <taxon>Pezizomycotina</taxon>
        <taxon>Dothideomycetes</taxon>
        <taxon>Dothideomycetidae</taxon>
        <taxon>Myriangiales</taxon>
        <taxon>Elsinoaceae</taxon>
        <taxon>Elsinoe</taxon>
    </lineage>
</organism>
<keyword evidence="2" id="KW-1185">Reference proteome</keyword>
<sequence>MVVEGYRQASISSMALEYFADRKQTNKGMFYVPSNLGECLILPTRYLSFTPQEH</sequence>